<evidence type="ECO:0000256" key="2">
    <source>
        <dbReference type="ARBA" id="ARBA00023015"/>
    </source>
</evidence>
<protein>
    <recommendedName>
        <fullName evidence="8">WRKY domain-containing protein</fullName>
    </recommendedName>
</protein>
<dbReference type="GO" id="GO:0005634">
    <property type="term" value="C:nucleus"/>
    <property type="evidence" value="ECO:0007669"/>
    <property type="project" value="UniProtKB-SubCell"/>
</dbReference>
<sequence length="754" mass="79317">MKQAQLGDVYSNINSTTSIRDEEHTKICNLTSQSSLMSSTAIHTSAPDMCKYFLAPPLIGASQTADHHGPLAHKPELLACMDLKMSMDGTTAAEEINKNRIVDEARELNYTAHNLIDHIGRHSSAVDDADSLHVDDTTTLDLTMASSMAKKIGRLHTHEPRESEFLTSESTAFQGDQHHFMFNQRADPSDYYQLSLLQEDLAKMNEENELLKLKLAEITTNYKCLESHLSALLRTQGPQSSLVNKDTSSSQPQAMPFTVPLKAPRGLSPDESRLQHFVSHQEATADSSSETPPAPNDEPQASSAHRKRSFPAAMGSLLTIGDGTTHAVSPMKLLKTSDSFDQQHLHAQSKLSPEHSINGPADAAFSPSKEGDDPVISEKNASLEPGLRKARVSVRARTEAPMLSDGCQWRKYGQKMAKGNPCPRAYYRCTMAPSCLVRKQVQRCAEDTTILITTYEGTHNHPLSPAASIMASTTSAAAATLLSGSTSSTSTPSVQLDSSCANLTGSLNVDSLITGNAAGSRSASIGAAGLIFPFSASTATISASAPFPTVTLDLTSNSLAAQQISTLHQQPGSLICGSMQDAAAVAAAALMLPFSSSYGSNMSGATSSAITTRAAPLAMSSSCNNGSSNNMAMQHAVQYGNVHQVGAAGSSNVLYEQFKQHQPAGAASSTVASKLQSLLGEAAMASSVGSFMQAVRSAAGETDSTAVLGGSSSSTPGVQSLMESVNAATAALTSDPSFTAAVAAAITSILTQTR</sequence>
<accession>A0A9D4UAB9</accession>
<evidence type="ECO:0000256" key="7">
    <source>
        <dbReference type="SAM" id="MobiDB-lite"/>
    </source>
</evidence>
<dbReference type="InterPro" id="IPR003657">
    <property type="entry name" value="WRKY_dom"/>
</dbReference>
<evidence type="ECO:0000313" key="10">
    <source>
        <dbReference type="Proteomes" id="UP000886520"/>
    </source>
</evidence>
<feature type="compositionally biased region" description="Polar residues" evidence="7">
    <location>
        <begin position="240"/>
        <end position="253"/>
    </location>
</feature>
<evidence type="ECO:0000313" key="9">
    <source>
        <dbReference type="EMBL" id="KAI5063903.1"/>
    </source>
</evidence>
<keyword evidence="5" id="KW-0539">Nucleus</keyword>
<dbReference type="EMBL" id="JABFUD020000020">
    <property type="protein sequence ID" value="KAI5063903.1"/>
    <property type="molecule type" value="Genomic_DNA"/>
</dbReference>
<comment type="caution">
    <text evidence="9">The sequence shown here is derived from an EMBL/GenBank/DDBJ whole genome shotgun (WGS) entry which is preliminary data.</text>
</comment>
<dbReference type="GO" id="GO:0003700">
    <property type="term" value="F:DNA-binding transcription factor activity"/>
    <property type="evidence" value="ECO:0007669"/>
    <property type="project" value="InterPro"/>
</dbReference>
<dbReference type="FunFam" id="2.20.25.80:FF:000002">
    <property type="entry name" value="probable WRKY transcription factor 31"/>
    <property type="match status" value="1"/>
</dbReference>
<dbReference type="InterPro" id="IPR036576">
    <property type="entry name" value="WRKY_dom_sf"/>
</dbReference>
<keyword evidence="2" id="KW-0805">Transcription regulation</keyword>
<dbReference type="PANTHER" id="PTHR31429:SF106">
    <property type="entry name" value="WRKY TRANSCRIPTION FACTOR 31-RELATED"/>
    <property type="match status" value="1"/>
</dbReference>
<feature type="region of interest" description="Disordered" evidence="7">
    <location>
        <begin position="240"/>
        <end position="308"/>
    </location>
</feature>
<feature type="compositionally biased region" description="Polar residues" evidence="7">
    <location>
        <begin position="281"/>
        <end position="291"/>
    </location>
</feature>
<evidence type="ECO:0000256" key="3">
    <source>
        <dbReference type="ARBA" id="ARBA00023125"/>
    </source>
</evidence>
<evidence type="ECO:0000256" key="1">
    <source>
        <dbReference type="ARBA" id="ARBA00004123"/>
    </source>
</evidence>
<dbReference type="SMART" id="SM00774">
    <property type="entry name" value="WRKY"/>
    <property type="match status" value="1"/>
</dbReference>
<dbReference type="SUPFAM" id="SSF118290">
    <property type="entry name" value="WRKY DNA-binding domain"/>
    <property type="match status" value="1"/>
</dbReference>
<dbReference type="PANTHER" id="PTHR31429">
    <property type="entry name" value="WRKY TRANSCRIPTION FACTOR 36-RELATED"/>
    <property type="match status" value="1"/>
</dbReference>
<organism evidence="9 10">
    <name type="scientific">Adiantum capillus-veneris</name>
    <name type="common">Maidenhair fern</name>
    <dbReference type="NCBI Taxonomy" id="13818"/>
    <lineage>
        <taxon>Eukaryota</taxon>
        <taxon>Viridiplantae</taxon>
        <taxon>Streptophyta</taxon>
        <taxon>Embryophyta</taxon>
        <taxon>Tracheophyta</taxon>
        <taxon>Polypodiopsida</taxon>
        <taxon>Polypodiidae</taxon>
        <taxon>Polypodiales</taxon>
        <taxon>Pteridineae</taxon>
        <taxon>Pteridaceae</taxon>
        <taxon>Vittarioideae</taxon>
        <taxon>Adiantum</taxon>
    </lineage>
</organism>
<evidence type="ECO:0000256" key="6">
    <source>
        <dbReference type="SAM" id="Coils"/>
    </source>
</evidence>
<evidence type="ECO:0000256" key="4">
    <source>
        <dbReference type="ARBA" id="ARBA00023163"/>
    </source>
</evidence>
<reference evidence="9" key="1">
    <citation type="submission" date="2021-01" db="EMBL/GenBank/DDBJ databases">
        <title>Adiantum capillus-veneris genome.</title>
        <authorList>
            <person name="Fang Y."/>
            <person name="Liao Q."/>
        </authorList>
    </citation>
    <scope>NUCLEOTIDE SEQUENCE</scope>
    <source>
        <strain evidence="9">H3</strain>
        <tissue evidence="9">Leaf</tissue>
    </source>
</reference>
<dbReference type="AlphaFoldDB" id="A0A9D4UAB9"/>
<dbReference type="Gene3D" id="2.20.25.80">
    <property type="entry name" value="WRKY domain"/>
    <property type="match status" value="1"/>
</dbReference>
<feature type="domain" description="WRKY" evidence="8">
    <location>
        <begin position="398"/>
        <end position="464"/>
    </location>
</feature>
<dbReference type="OrthoDB" id="2020995at2759"/>
<comment type="subcellular location">
    <subcellularLocation>
        <location evidence="1">Nucleus</location>
    </subcellularLocation>
</comment>
<dbReference type="InterPro" id="IPR044810">
    <property type="entry name" value="WRKY_plant"/>
</dbReference>
<feature type="region of interest" description="Disordered" evidence="7">
    <location>
        <begin position="344"/>
        <end position="388"/>
    </location>
</feature>
<name>A0A9D4UAB9_ADICA</name>
<feature type="coiled-coil region" evidence="6">
    <location>
        <begin position="194"/>
        <end position="221"/>
    </location>
</feature>
<keyword evidence="3" id="KW-0238">DNA-binding</keyword>
<evidence type="ECO:0000259" key="8">
    <source>
        <dbReference type="PROSITE" id="PS50811"/>
    </source>
</evidence>
<proteinExistence type="predicted"/>
<keyword evidence="4" id="KW-0804">Transcription</keyword>
<keyword evidence="6" id="KW-0175">Coiled coil</keyword>
<dbReference type="Proteomes" id="UP000886520">
    <property type="component" value="Chromosome 20"/>
</dbReference>
<dbReference type="GO" id="GO:0043565">
    <property type="term" value="F:sequence-specific DNA binding"/>
    <property type="evidence" value="ECO:0007669"/>
    <property type="project" value="InterPro"/>
</dbReference>
<evidence type="ECO:0000256" key="5">
    <source>
        <dbReference type="ARBA" id="ARBA00023242"/>
    </source>
</evidence>
<dbReference type="Pfam" id="PF03106">
    <property type="entry name" value="WRKY"/>
    <property type="match status" value="1"/>
</dbReference>
<keyword evidence="10" id="KW-1185">Reference proteome</keyword>
<gene>
    <name evidence="9" type="ORF">GOP47_0020573</name>
</gene>
<dbReference type="PROSITE" id="PS50811">
    <property type="entry name" value="WRKY"/>
    <property type="match status" value="1"/>
</dbReference>